<dbReference type="PANTHER" id="PTHR38465:SF1">
    <property type="entry name" value="HTH-TYPE TRANSCRIPTIONAL REGULATOR MJ1563-RELATED"/>
    <property type="match status" value="1"/>
</dbReference>
<keyword evidence="6" id="KW-1185">Reference proteome</keyword>
<dbReference type="AlphaFoldDB" id="A0A419V8S8"/>
<dbReference type="OrthoDB" id="9800374at2"/>
<dbReference type="PIRSF" id="PIRSF006707">
    <property type="entry name" value="MJ1563"/>
    <property type="match status" value="1"/>
</dbReference>
<evidence type="ECO:0000256" key="2">
    <source>
        <dbReference type="ARBA" id="ARBA00023125"/>
    </source>
</evidence>
<accession>A0A419V8S8</accession>
<keyword evidence="3 4" id="KW-0804">Transcription</keyword>
<evidence type="ECO:0000256" key="4">
    <source>
        <dbReference type="PIRNR" id="PIRNR006707"/>
    </source>
</evidence>
<dbReference type="RefSeq" id="WP_120191880.1">
    <property type="nucleotide sequence ID" value="NZ_RAPK01000006.1"/>
</dbReference>
<evidence type="ECO:0000313" key="6">
    <source>
        <dbReference type="Proteomes" id="UP000285120"/>
    </source>
</evidence>
<name>A0A419V8S8_9BACL</name>
<evidence type="ECO:0000313" key="5">
    <source>
        <dbReference type="EMBL" id="RKD76482.1"/>
    </source>
</evidence>
<gene>
    <name evidence="5" type="ORF">ATL39_0701</name>
</gene>
<evidence type="ECO:0000256" key="3">
    <source>
        <dbReference type="ARBA" id="ARBA00023163"/>
    </source>
</evidence>
<comment type="caution">
    <text evidence="5">The sequence shown here is derived from an EMBL/GenBank/DDBJ whole genome shotgun (WGS) entry which is preliminary data.</text>
</comment>
<reference evidence="5 6" key="1">
    <citation type="submission" date="2018-09" db="EMBL/GenBank/DDBJ databases">
        <title>Genomic Encyclopedia of Archaeal and Bacterial Type Strains, Phase II (KMG-II): from individual species to whole genera.</title>
        <authorList>
            <person name="Goeker M."/>
        </authorList>
    </citation>
    <scope>NUCLEOTIDE SEQUENCE [LARGE SCALE GENOMIC DNA]</scope>
    <source>
        <strain evidence="5 6">DSM 17008</strain>
    </source>
</reference>
<protein>
    <recommendedName>
        <fullName evidence="4">HTH-type transcriptional regulator</fullName>
    </recommendedName>
</protein>
<dbReference type="InterPro" id="IPR052362">
    <property type="entry name" value="HTH-GbsR_regulator"/>
</dbReference>
<proteinExistence type="inferred from homology"/>
<comment type="similarity">
    <text evidence="4">Belongs to the GbsR family.</text>
</comment>
<dbReference type="GO" id="GO:0003677">
    <property type="term" value="F:DNA binding"/>
    <property type="evidence" value="ECO:0007669"/>
    <property type="project" value="UniProtKB-UniRule"/>
</dbReference>
<dbReference type="Proteomes" id="UP000285120">
    <property type="component" value="Unassembled WGS sequence"/>
</dbReference>
<dbReference type="InterPro" id="IPR026282">
    <property type="entry name" value="MJ1563"/>
</dbReference>
<dbReference type="SUPFAM" id="SSF46785">
    <property type="entry name" value="Winged helix' DNA-binding domain"/>
    <property type="match status" value="1"/>
</dbReference>
<dbReference type="InterPro" id="IPR036390">
    <property type="entry name" value="WH_DNA-bd_sf"/>
</dbReference>
<keyword evidence="1 4" id="KW-0805">Transcription regulation</keyword>
<dbReference type="InterPro" id="IPR036388">
    <property type="entry name" value="WH-like_DNA-bd_sf"/>
</dbReference>
<keyword evidence="2 4" id="KW-0238">DNA-binding</keyword>
<evidence type="ECO:0000256" key="1">
    <source>
        <dbReference type="ARBA" id="ARBA00023015"/>
    </source>
</evidence>
<organism evidence="5 6">
    <name type="scientific">Sinobaca qinghaiensis</name>
    <dbReference type="NCBI Taxonomy" id="342944"/>
    <lineage>
        <taxon>Bacteria</taxon>
        <taxon>Bacillati</taxon>
        <taxon>Bacillota</taxon>
        <taxon>Bacilli</taxon>
        <taxon>Bacillales</taxon>
        <taxon>Sporolactobacillaceae</taxon>
        <taxon>Sinobaca</taxon>
    </lineage>
</organism>
<sequence length="182" mass="21108">MDKKGELPVVTQVEQIRHQFISVIAQNMGLYNISETNGRLYGTVLFAGQPMTLDEMSDALSMSKMSMSTGIRSLMDASMVERVWEKGVRKDLYQTEQDWYKSFTSVFITRWREATDNNHQAALQALKDLRLLLSSAQDEDIQMIHMDIEKLEGAVEYYEWLDEVILIFESGKIFEWVPRRPS</sequence>
<dbReference type="EMBL" id="RAPK01000006">
    <property type="protein sequence ID" value="RKD76482.1"/>
    <property type="molecule type" value="Genomic_DNA"/>
</dbReference>
<dbReference type="PANTHER" id="PTHR38465">
    <property type="entry name" value="HTH-TYPE TRANSCRIPTIONAL REGULATOR MJ1563-RELATED"/>
    <property type="match status" value="1"/>
</dbReference>
<dbReference type="Gene3D" id="1.10.10.10">
    <property type="entry name" value="Winged helix-like DNA-binding domain superfamily/Winged helix DNA-binding domain"/>
    <property type="match status" value="1"/>
</dbReference>